<evidence type="ECO:0000256" key="2">
    <source>
        <dbReference type="PIRNR" id="PIRNR001365"/>
    </source>
</evidence>
<evidence type="ECO:0000313" key="5">
    <source>
        <dbReference type="EMBL" id="MCV7420733.1"/>
    </source>
</evidence>
<dbReference type="Gene3D" id="3.20.20.70">
    <property type="entry name" value="Aldolase class I"/>
    <property type="match status" value="1"/>
</dbReference>
<protein>
    <submittedName>
        <fullName evidence="5">Dihydrodipicolinate synthase family protein</fullName>
    </submittedName>
</protein>
<dbReference type="PRINTS" id="PR00146">
    <property type="entry name" value="DHPICSNTHASE"/>
</dbReference>
<name>A0A9X2YJW3_9MYCO</name>
<evidence type="ECO:0000256" key="3">
    <source>
        <dbReference type="PIRSR" id="PIRSR001365-1"/>
    </source>
</evidence>
<dbReference type="PANTHER" id="PTHR12128:SF72">
    <property type="entry name" value="DIHYDRODIPICOLINATE SYNTHASE"/>
    <property type="match status" value="1"/>
</dbReference>
<comment type="similarity">
    <text evidence="2">Belongs to the DapA family.</text>
</comment>
<feature type="active site" description="Proton donor/acceptor" evidence="3">
    <location>
        <position position="136"/>
    </location>
</feature>
<feature type="binding site" evidence="4">
    <location>
        <position position="205"/>
    </location>
    <ligand>
        <name>pyruvate</name>
        <dbReference type="ChEBI" id="CHEBI:15361"/>
    </ligand>
</feature>
<dbReference type="PIRSF" id="PIRSF001365">
    <property type="entry name" value="DHDPS"/>
    <property type="match status" value="1"/>
</dbReference>
<reference evidence="5" key="2">
    <citation type="journal article" date="2022" name="BMC Genomics">
        <title>Comparative genome analysis of mycobacteria focusing on tRNA and non-coding RNA.</title>
        <authorList>
            <person name="Behra P.R.K."/>
            <person name="Pettersson B.M.F."/>
            <person name="Ramesh M."/>
            <person name="Das S."/>
            <person name="Dasgupta S."/>
            <person name="Kirsebom L.A."/>
        </authorList>
    </citation>
    <scope>NUCLEOTIDE SEQUENCE</scope>
    <source>
        <strain evidence="5">DSM 44838</strain>
    </source>
</reference>
<feature type="active site" description="Schiff-base intermediate with substrate" evidence="3">
    <location>
        <position position="164"/>
    </location>
</feature>
<dbReference type="InterPro" id="IPR002220">
    <property type="entry name" value="DapA-like"/>
</dbReference>
<dbReference type="GO" id="GO:0008840">
    <property type="term" value="F:4-hydroxy-tetrahydrodipicolinate synthase activity"/>
    <property type="evidence" value="ECO:0007669"/>
    <property type="project" value="TreeGrafter"/>
</dbReference>
<keyword evidence="6" id="KW-1185">Reference proteome</keyword>
<comment type="caution">
    <text evidence="5">The sequence shown here is derived from an EMBL/GenBank/DDBJ whole genome shotgun (WGS) entry which is preliminary data.</text>
</comment>
<dbReference type="SUPFAM" id="SSF51569">
    <property type="entry name" value="Aldolase"/>
    <property type="match status" value="1"/>
</dbReference>
<gene>
    <name evidence="5" type="ORF">H7K45_09310</name>
</gene>
<proteinExistence type="inferred from homology"/>
<evidence type="ECO:0000256" key="1">
    <source>
        <dbReference type="ARBA" id="ARBA00023239"/>
    </source>
</evidence>
<dbReference type="SMART" id="SM01130">
    <property type="entry name" value="DHDPS"/>
    <property type="match status" value="1"/>
</dbReference>
<dbReference type="Proteomes" id="UP001141629">
    <property type="component" value="Unassembled WGS sequence"/>
</dbReference>
<organism evidence="5 6">
    <name type="scientific">Mycobacterium yunnanensis</name>
    <dbReference type="NCBI Taxonomy" id="368477"/>
    <lineage>
        <taxon>Bacteria</taxon>
        <taxon>Bacillati</taxon>
        <taxon>Actinomycetota</taxon>
        <taxon>Actinomycetes</taxon>
        <taxon>Mycobacteriales</taxon>
        <taxon>Mycobacteriaceae</taxon>
        <taxon>Mycobacterium</taxon>
    </lineage>
</organism>
<dbReference type="RefSeq" id="WP_263995508.1">
    <property type="nucleotide sequence ID" value="NZ_JACKVK010000005.1"/>
</dbReference>
<keyword evidence="1 2" id="KW-0456">Lyase</keyword>
<dbReference type="InterPro" id="IPR013785">
    <property type="entry name" value="Aldolase_TIM"/>
</dbReference>
<evidence type="ECO:0000313" key="6">
    <source>
        <dbReference type="Proteomes" id="UP001141629"/>
    </source>
</evidence>
<accession>A0A9X2YJW3</accession>
<dbReference type="CDD" id="cd00408">
    <property type="entry name" value="DHDPS-like"/>
    <property type="match status" value="1"/>
</dbReference>
<sequence>MTQKPWHGIVVASTLPFTDDLSVDYDRFQQHVRYLADNGVDGITPNGSLGEYQVLTAKERARVVEAAVEAAPEGFSVIPGVGAYGSAESLRWTEQAQAAGADAVLALPPNSYRASDDEVVAHYREVAKAGLPIVAYNNPFDTRIDLTAELLSRVAEIDQVVAVKEFSGDIRRITSIQRLAPQIDVLSGADDNVFEATLLGAVGWIGGFSNALPQQCAKIYEYGTTGQVEKGRALYAHLQAAFFWDTTHQFVQAIKLAQDVAGGYGGPCRAPRGPLPDDVREQVVKDVEQALAATL</sequence>
<dbReference type="AlphaFoldDB" id="A0A9X2YJW3"/>
<evidence type="ECO:0000256" key="4">
    <source>
        <dbReference type="PIRSR" id="PIRSR001365-2"/>
    </source>
</evidence>
<dbReference type="EMBL" id="JACKVK010000005">
    <property type="protein sequence ID" value="MCV7420733.1"/>
    <property type="molecule type" value="Genomic_DNA"/>
</dbReference>
<dbReference type="Pfam" id="PF00701">
    <property type="entry name" value="DHDPS"/>
    <property type="match status" value="1"/>
</dbReference>
<reference evidence="5" key="1">
    <citation type="submission" date="2020-07" db="EMBL/GenBank/DDBJ databases">
        <authorList>
            <person name="Pettersson B.M.F."/>
            <person name="Behra P.R.K."/>
            <person name="Ramesh M."/>
            <person name="Das S."/>
            <person name="Dasgupta S."/>
            <person name="Kirsebom L.A."/>
        </authorList>
    </citation>
    <scope>NUCLEOTIDE SEQUENCE</scope>
    <source>
        <strain evidence="5">DSM 44838</strain>
    </source>
</reference>
<dbReference type="PANTHER" id="PTHR12128">
    <property type="entry name" value="DIHYDRODIPICOLINATE SYNTHASE"/>
    <property type="match status" value="1"/>
</dbReference>